<feature type="transmembrane region" description="Helical" evidence="1">
    <location>
        <begin position="167"/>
        <end position="187"/>
    </location>
</feature>
<evidence type="ECO:0000256" key="1">
    <source>
        <dbReference type="SAM" id="Phobius"/>
    </source>
</evidence>
<dbReference type="OrthoDB" id="894188at2"/>
<evidence type="ECO:0000313" key="3">
    <source>
        <dbReference type="Proteomes" id="UP000238426"/>
    </source>
</evidence>
<keyword evidence="3" id="KW-1185">Reference proteome</keyword>
<accession>A0A2T1NEM0</accession>
<keyword evidence="1" id="KW-0812">Transmembrane</keyword>
<organism evidence="2 3">
    <name type="scientific">Aurantibacter aestuarii</name>
    <dbReference type="NCBI Taxonomy" id="1266046"/>
    <lineage>
        <taxon>Bacteria</taxon>
        <taxon>Pseudomonadati</taxon>
        <taxon>Bacteroidota</taxon>
        <taxon>Flavobacteriia</taxon>
        <taxon>Flavobacteriales</taxon>
        <taxon>Flavobacteriaceae</taxon>
        <taxon>Aurantibacter</taxon>
    </lineage>
</organism>
<name>A0A2T1NEM0_9FLAO</name>
<gene>
    <name evidence="2" type="ORF">C7H52_06390</name>
</gene>
<feature type="transmembrane region" description="Helical" evidence="1">
    <location>
        <begin position="102"/>
        <end position="122"/>
    </location>
</feature>
<reference evidence="2 3" key="1">
    <citation type="submission" date="2018-03" db="EMBL/GenBank/DDBJ databases">
        <title>Mesoflavibacter sp. HG37 and Mesoflavibacter sp. HG96 sp.nov., two marine bacteria isolated from seawater of Western Pacific Ocean.</title>
        <authorList>
            <person name="Cheng H."/>
            <person name="Wu Y.-H."/>
            <person name="Guo L.-L."/>
            <person name="Xu X.-W."/>
        </authorList>
    </citation>
    <scope>NUCLEOTIDE SEQUENCE [LARGE SCALE GENOMIC DNA]</scope>
    <source>
        <strain evidence="2 3">KCTC 32269</strain>
    </source>
</reference>
<sequence length="192" mass="21481">MKIKQKYLKGKSVFIVSLLVIGITILTVYLTGINYNRSLTSNLYLSLGIIATALFLFMTYGLYSGIGLIDNFPKFRNFKSGDLIANSGTGPTMELPSVGDGIGGLILSILLWIGMSILFVILLIVLEAVFWFSLFIILAMLYWIFFRALKFVFNKSKDTKGDIGISAVYSLTYTLLYVGWIFGIVYLTEIMK</sequence>
<feature type="transmembrane region" description="Helical" evidence="1">
    <location>
        <begin position="43"/>
        <end position="69"/>
    </location>
</feature>
<feature type="transmembrane region" description="Helical" evidence="1">
    <location>
        <begin position="12"/>
        <end position="31"/>
    </location>
</feature>
<keyword evidence="1" id="KW-1133">Transmembrane helix</keyword>
<protein>
    <submittedName>
        <fullName evidence="2">Uncharacterized protein</fullName>
    </submittedName>
</protein>
<proteinExistence type="predicted"/>
<feature type="transmembrane region" description="Helical" evidence="1">
    <location>
        <begin position="128"/>
        <end position="146"/>
    </location>
</feature>
<dbReference type="Proteomes" id="UP000238426">
    <property type="component" value="Unassembled WGS sequence"/>
</dbReference>
<dbReference type="RefSeq" id="WP_106463039.1">
    <property type="nucleotide sequence ID" value="NZ_PXOQ01000007.1"/>
</dbReference>
<dbReference type="AlphaFoldDB" id="A0A2T1NEM0"/>
<comment type="caution">
    <text evidence="2">The sequence shown here is derived from an EMBL/GenBank/DDBJ whole genome shotgun (WGS) entry which is preliminary data.</text>
</comment>
<evidence type="ECO:0000313" key="2">
    <source>
        <dbReference type="EMBL" id="PSG90898.1"/>
    </source>
</evidence>
<keyword evidence="1" id="KW-0472">Membrane</keyword>
<dbReference type="EMBL" id="PXOQ01000007">
    <property type="protein sequence ID" value="PSG90898.1"/>
    <property type="molecule type" value="Genomic_DNA"/>
</dbReference>